<dbReference type="PATRIC" id="fig|186479.3.peg.467"/>
<reference evidence="1 2" key="1">
    <citation type="submission" date="2015-09" db="EMBL/GenBank/DDBJ databases">
        <title>Draft genome sequence of Kouleothrix aurantiaca JCM 19913.</title>
        <authorList>
            <person name="Hemp J."/>
        </authorList>
    </citation>
    <scope>NUCLEOTIDE SEQUENCE [LARGE SCALE GENOMIC DNA]</scope>
    <source>
        <strain evidence="1 2">COM-B</strain>
    </source>
</reference>
<feature type="non-terminal residue" evidence="1">
    <location>
        <position position="1"/>
    </location>
</feature>
<organism evidence="1 2">
    <name type="scientific">Kouleothrix aurantiaca</name>
    <dbReference type="NCBI Taxonomy" id="186479"/>
    <lineage>
        <taxon>Bacteria</taxon>
        <taxon>Bacillati</taxon>
        <taxon>Chloroflexota</taxon>
        <taxon>Chloroflexia</taxon>
        <taxon>Chloroflexales</taxon>
        <taxon>Roseiflexineae</taxon>
        <taxon>Roseiflexaceae</taxon>
        <taxon>Kouleothrix</taxon>
    </lineage>
</organism>
<comment type="caution">
    <text evidence="1">The sequence shown here is derived from an EMBL/GenBank/DDBJ whole genome shotgun (WGS) entry which is preliminary data.</text>
</comment>
<dbReference type="Proteomes" id="UP000050509">
    <property type="component" value="Unassembled WGS sequence"/>
</dbReference>
<keyword evidence="2" id="KW-1185">Reference proteome</keyword>
<evidence type="ECO:0000313" key="1">
    <source>
        <dbReference type="EMBL" id="KPV54122.1"/>
    </source>
</evidence>
<dbReference type="EMBL" id="LJCR01000110">
    <property type="protein sequence ID" value="KPV54122.1"/>
    <property type="molecule type" value="Genomic_DNA"/>
</dbReference>
<evidence type="ECO:0000313" key="2">
    <source>
        <dbReference type="Proteomes" id="UP000050509"/>
    </source>
</evidence>
<protein>
    <submittedName>
        <fullName evidence="1">Uncharacterized protein</fullName>
    </submittedName>
</protein>
<gene>
    <name evidence="1" type="ORF">SE17_05695</name>
</gene>
<sequence>QTLPATFTATDTAVLDTVDCGVLLPQTVVRSATAFALATLCPRCGGPVASDAAGTVLGASDARWHPVCARLTLAETPDLRRALRALVTRLMDGALGDYSLLLDEVLDGCAALAPCDDMGLPVSPAWDDAAAVGAVSGPSPAQIMLLSDLVCFLQAAGWKATLHPDRNWATFRHDAQPVSVLLPQHAGAPGAATLLSGALATLAALAGCSGPAFVAMLTSGVDGVAVPSAAMSSAVDG</sequence>
<name>A0A0P9DKS4_9CHLR</name>
<proteinExistence type="predicted"/>
<accession>A0A0P9DKS4</accession>
<dbReference type="AlphaFoldDB" id="A0A0P9DKS4"/>